<evidence type="ECO:0000313" key="1">
    <source>
        <dbReference type="EMBL" id="GJS85343.1"/>
    </source>
</evidence>
<evidence type="ECO:0000313" key="2">
    <source>
        <dbReference type="Proteomes" id="UP001151760"/>
    </source>
</evidence>
<organism evidence="1 2">
    <name type="scientific">Tanacetum coccineum</name>
    <dbReference type="NCBI Taxonomy" id="301880"/>
    <lineage>
        <taxon>Eukaryota</taxon>
        <taxon>Viridiplantae</taxon>
        <taxon>Streptophyta</taxon>
        <taxon>Embryophyta</taxon>
        <taxon>Tracheophyta</taxon>
        <taxon>Spermatophyta</taxon>
        <taxon>Magnoliopsida</taxon>
        <taxon>eudicotyledons</taxon>
        <taxon>Gunneridae</taxon>
        <taxon>Pentapetalae</taxon>
        <taxon>asterids</taxon>
        <taxon>campanulids</taxon>
        <taxon>Asterales</taxon>
        <taxon>Asteraceae</taxon>
        <taxon>Asteroideae</taxon>
        <taxon>Anthemideae</taxon>
        <taxon>Anthemidinae</taxon>
        <taxon>Tanacetum</taxon>
    </lineage>
</organism>
<reference evidence="1" key="1">
    <citation type="journal article" date="2022" name="Int. J. Mol. Sci.">
        <title>Draft Genome of Tanacetum Coccineum: Genomic Comparison of Closely Related Tanacetum-Family Plants.</title>
        <authorList>
            <person name="Yamashiro T."/>
            <person name="Shiraishi A."/>
            <person name="Nakayama K."/>
            <person name="Satake H."/>
        </authorList>
    </citation>
    <scope>NUCLEOTIDE SEQUENCE</scope>
</reference>
<reference evidence="1" key="2">
    <citation type="submission" date="2022-01" db="EMBL/GenBank/DDBJ databases">
        <authorList>
            <person name="Yamashiro T."/>
            <person name="Shiraishi A."/>
            <person name="Satake H."/>
            <person name="Nakayama K."/>
        </authorList>
    </citation>
    <scope>NUCLEOTIDE SEQUENCE</scope>
</reference>
<accession>A0ABQ4Z8Y3</accession>
<protein>
    <submittedName>
        <fullName evidence="1">Uncharacterized protein</fullName>
    </submittedName>
</protein>
<proteinExistence type="predicted"/>
<dbReference type="Proteomes" id="UP001151760">
    <property type="component" value="Unassembled WGS sequence"/>
</dbReference>
<keyword evidence="2" id="KW-1185">Reference proteome</keyword>
<name>A0ABQ4Z8Y3_9ASTR</name>
<dbReference type="EMBL" id="BQNB010011042">
    <property type="protein sequence ID" value="GJS85343.1"/>
    <property type="molecule type" value="Genomic_DNA"/>
</dbReference>
<comment type="caution">
    <text evidence="1">The sequence shown here is derived from an EMBL/GenBank/DDBJ whole genome shotgun (WGS) entry which is preliminary data.</text>
</comment>
<sequence>MTIDCTSLADDTNVSKLKVERPWFSKDEGLISLNHDTGRILPSESQVHVIDSIVADYDSAEESTLVFSTPIPPLEK</sequence>
<gene>
    <name evidence="1" type="ORF">Tco_0751884</name>
</gene>